<feature type="compositionally biased region" description="Basic and acidic residues" evidence="1">
    <location>
        <begin position="104"/>
        <end position="114"/>
    </location>
</feature>
<feature type="region of interest" description="Disordered" evidence="1">
    <location>
        <begin position="29"/>
        <end position="78"/>
    </location>
</feature>
<dbReference type="EMBL" id="JARKHS020023925">
    <property type="protein sequence ID" value="KAK8768449.1"/>
    <property type="molecule type" value="Genomic_DNA"/>
</dbReference>
<evidence type="ECO:0000313" key="3">
    <source>
        <dbReference type="Proteomes" id="UP001321473"/>
    </source>
</evidence>
<reference evidence="2 3" key="1">
    <citation type="journal article" date="2023" name="Arcadia Sci">
        <title>De novo assembly of a long-read Amblyomma americanum tick genome.</title>
        <authorList>
            <person name="Chou S."/>
            <person name="Poskanzer K.E."/>
            <person name="Rollins M."/>
            <person name="Thuy-Boun P.S."/>
        </authorList>
    </citation>
    <scope>NUCLEOTIDE SEQUENCE [LARGE SCALE GENOMIC DNA]</scope>
    <source>
        <strain evidence="2">F_SG_1</strain>
        <tissue evidence="2">Salivary glands</tissue>
    </source>
</reference>
<proteinExistence type="predicted"/>
<name>A0AAQ4E159_AMBAM</name>
<keyword evidence="3" id="KW-1185">Reference proteome</keyword>
<evidence type="ECO:0000256" key="1">
    <source>
        <dbReference type="SAM" id="MobiDB-lite"/>
    </source>
</evidence>
<feature type="region of interest" description="Disordered" evidence="1">
    <location>
        <begin position="92"/>
        <end position="114"/>
    </location>
</feature>
<protein>
    <submittedName>
        <fullName evidence="2">Uncharacterized protein</fullName>
    </submittedName>
</protein>
<dbReference type="AlphaFoldDB" id="A0AAQ4E159"/>
<gene>
    <name evidence="2" type="ORF">V5799_015088</name>
</gene>
<dbReference type="Proteomes" id="UP001321473">
    <property type="component" value="Unassembled WGS sequence"/>
</dbReference>
<organism evidence="2 3">
    <name type="scientific">Amblyomma americanum</name>
    <name type="common">Lone star tick</name>
    <dbReference type="NCBI Taxonomy" id="6943"/>
    <lineage>
        <taxon>Eukaryota</taxon>
        <taxon>Metazoa</taxon>
        <taxon>Ecdysozoa</taxon>
        <taxon>Arthropoda</taxon>
        <taxon>Chelicerata</taxon>
        <taxon>Arachnida</taxon>
        <taxon>Acari</taxon>
        <taxon>Parasitiformes</taxon>
        <taxon>Ixodida</taxon>
        <taxon>Ixodoidea</taxon>
        <taxon>Ixodidae</taxon>
        <taxon>Amblyomminae</taxon>
        <taxon>Amblyomma</taxon>
    </lineage>
</organism>
<accession>A0AAQ4E159</accession>
<comment type="caution">
    <text evidence="2">The sequence shown here is derived from an EMBL/GenBank/DDBJ whole genome shotgun (WGS) entry which is preliminary data.</text>
</comment>
<sequence>MSQEKTKESPLKWDASMFFSSGTANSSAAAASEAVATPASGGSAPASSTAASSTAPASETPAAATSGAAASSSGGSSGAAIQLSDLQNILSGIKMPPSEVSGVEADKKQSVNGG</sequence>
<evidence type="ECO:0000313" key="2">
    <source>
        <dbReference type="EMBL" id="KAK8768449.1"/>
    </source>
</evidence>